<dbReference type="AlphaFoldDB" id="A0A0B6YUC5"/>
<name>A0A0B6YUC5_9EUPU</name>
<organism evidence="2">
    <name type="scientific">Arion vulgaris</name>
    <dbReference type="NCBI Taxonomy" id="1028688"/>
    <lineage>
        <taxon>Eukaryota</taxon>
        <taxon>Metazoa</taxon>
        <taxon>Spiralia</taxon>
        <taxon>Lophotrochozoa</taxon>
        <taxon>Mollusca</taxon>
        <taxon>Gastropoda</taxon>
        <taxon>Heterobranchia</taxon>
        <taxon>Euthyneura</taxon>
        <taxon>Panpulmonata</taxon>
        <taxon>Eupulmonata</taxon>
        <taxon>Stylommatophora</taxon>
        <taxon>Helicina</taxon>
        <taxon>Arionoidea</taxon>
        <taxon>Arionidae</taxon>
        <taxon>Arion</taxon>
    </lineage>
</organism>
<sequence>MQIHFKCKMERNIYATFWAVTLCVVLTMAQTIKEYNMDEFATCGRTLNVDDTGIRLIGRGNAAPSIHPQNALFTFNLYIPVMMVATRFKLRWSLWI</sequence>
<evidence type="ECO:0000256" key="1">
    <source>
        <dbReference type="SAM" id="Phobius"/>
    </source>
</evidence>
<gene>
    <name evidence="2" type="primary">ORF37622</name>
</gene>
<dbReference type="EMBL" id="HACG01012983">
    <property type="protein sequence ID" value="CEK59848.1"/>
    <property type="molecule type" value="Transcribed_RNA"/>
</dbReference>
<keyword evidence="1" id="KW-0472">Membrane</keyword>
<protein>
    <submittedName>
        <fullName evidence="2">Uncharacterized protein</fullName>
    </submittedName>
</protein>
<reference evidence="2" key="1">
    <citation type="submission" date="2014-12" db="EMBL/GenBank/DDBJ databases">
        <title>Insight into the proteome of Arion vulgaris.</title>
        <authorList>
            <person name="Aradska J."/>
            <person name="Bulat T."/>
            <person name="Smidak R."/>
            <person name="Sarate P."/>
            <person name="Gangsoo J."/>
            <person name="Sialana F."/>
            <person name="Bilban M."/>
            <person name="Lubec G."/>
        </authorList>
    </citation>
    <scope>NUCLEOTIDE SEQUENCE</scope>
    <source>
        <tissue evidence="2">Skin</tissue>
    </source>
</reference>
<keyword evidence="1" id="KW-0812">Transmembrane</keyword>
<proteinExistence type="predicted"/>
<keyword evidence="1" id="KW-1133">Transmembrane helix</keyword>
<evidence type="ECO:0000313" key="2">
    <source>
        <dbReference type="EMBL" id="CEK59848.1"/>
    </source>
</evidence>
<feature type="transmembrane region" description="Helical" evidence="1">
    <location>
        <begin position="71"/>
        <end position="90"/>
    </location>
</feature>
<accession>A0A0B6YUC5</accession>
<feature type="transmembrane region" description="Helical" evidence="1">
    <location>
        <begin position="12"/>
        <end position="32"/>
    </location>
</feature>